<protein>
    <submittedName>
        <fullName evidence="2">Uncharacterized protein</fullName>
    </submittedName>
</protein>
<feature type="region of interest" description="Disordered" evidence="1">
    <location>
        <begin position="1"/>
        <end position="78"/>
    </location>
</feature>
<reference evidence="2 3" key="1">
    <citation type="journal article" date="2018" name="IMA Fungus">
        <title>IMA Genome-F 10: Nine draft genome sequences of Claviceps purpurea s.lat., including C. arundinis, C. humidiphila, and C. cf. spartinae, pseudomolecules for the pitch canker pathogen Fusarium circinatum, draft genome of Davidsoniella eucalypti, Grosmannia galeiformis, Quambalaria eucalypti, and Teratosphaeria destructans.</title>
        <authorList>
            <person name="Wingfield B.D."/>
            <person name="Liu M."/>
            <person name="Nguyen H.D."/>
            <person name="Lane F.A."/>
            <person name="Morgan S.W."/>
            <person name="De Vos L."/>
            <person name="Wilken P.M."/>
            <person name="Duong T.A."/>
            <person name="Aylward J."/>
            <person name="Coetzee M.P."/>
            <person name="Dadej K."/>
            <person name="De Beer Z.W."/>
            <person name="Findlay W."/>
            <person name="Havenga M."/>
            <person name="Kolarik M."/>
            <person name="Menzies J.G."/>
            <person name="Naidoo K."/>
            <person name="Pochopski O."/>
            <person name="Shoukouhi P."/>
            <person name="Santana Q.C."/>
            <person name="Seifert K.A."/>
            <person name="Soal N."/>
            <person name="Steenkamp E.T."/>
            <person name="Tatham C.T."/>
            <person name="van der Nest M.A."/>
            <person name="Wingfield M.J."/>
        </authorList>
    </citation>
    <scope>NUCLEOTIDE SEQUENCE [LARGE SCALE GENOMIC DNA]</scope>
    <source>
        <strain evidence="2">CMW44962</strain>
    </source>
</reference>
<gene>
    <name evidence="2" type="ORF">Tdes44962_MAKER09201</name>
</gene>
<keyword evidence="3" id="KW-1185">Reference proteome</keyword>
<comment type="caution">
    <text evidence="2">The sequence shown here is derived from an EMBL/GenBank/DDBJ whole genome shotgun (WGS) entry which is preliminary data.</text>
</comment>
<dbReference type="EMBL" id="RIBY02001434">
    <property type="protein sequence ID" value="KAH9828997.1"/>
    <property type="molecule type" value="Genomic_DNA"/>
</dbReference>
<organism evidence="2 3">
    <name type="scientific">Teratosphaeria destructans</name>
    <dbReference type="NCBI Taxonomy" id="418781"/>
    <lineage>
        <taxon>Eukaryota</taxon>
        <taxon>Fungi</taxon>
        <taxon>Dikarya</taxon>
        <taxon>Ascomycota</taxon>
        <taxon>Pezizomycotina</taxon>
        <taxon>Dothideomycetes</taxon>
        <taxon>Dothideomycetidae</taxon>
        <taxon>Mycosphaerellales</taxon>
        <taxon>Teratosphaeriaceae</taxon>
        <taxon>Teratosphaeria</taxon>
    </lineage>
</organism>
<accession>A0A9W7SU59</accession>
<feature type="compositionally biased region" description="Low complexity" evidence="1">
    <location>
        <begin position="19"/>
        <end position="34"/>
    </location>
</feature>
<feature type="compositionally biased region" description="Polar residues" evidence="1">
    <location>
        <begin position="1"/>
        <end position="12"/>
    </location>
</feature>
<evidence type="ECO:0000256" key="1">
    <source>
        <dbReference type="SAM" id="MobiDB-lite"/>
    </source>
</evidence>
<name>A0A9W7SU59_9PEZI</name>
<dbReference type="AlphaFoldDB" id="A0A9W7SU59"/>
<evidence type="ECO:0000313" key="2">
    <source>
        <dbReference type="EMBL" id="KAH9828997.1"/>
    </source>
</evidence>
<feature type="compositionally biased region" description="Low complexity" evidence="1">
    <location>
        <begin position="59"/>
        <end position="68"/>
    </location>
</feature>
<reference evidence="2 3" key="2">
    <citation type="journal article" date="2021" name="Curr. Genet.">
        <title>Genetic response to nitrogen starvation in the aggressive Eucalyptus foliar pathogen Teratosphaeria destructans.</title>
        <authorList>
            <person name="Havenga M."/>
            <person name="Wingfield B.D."/>
            <person name="Wingfield M.J."/>
            <person name="Dreyer L.L."/>
            <person name="Roets F."/>
            <person name="Aylward J."/>
        </authorList>
    </citation>
    <scope>NUCLEOTIDE SEQUENCE [LARGE SCALE GENOMIC DNA]</scope>
    <source>
        <strain evidence="2">CMW44962</strain>
    </source>
</reference>
<dbReference type="Proteomes" id="UP001138500">
    <property type="component" value="Unassembled WGS sequence"/>
</dbReference>
<proteinExistence type="predicted"/>
<sequence>MTGQQLSSQSREPTFLDLSPVHSSPAVSPASTHAGSSPINDSAPAVDDVFGPLSKLDRSGSTSSASSTQFLVLNPDYE</sequence>
<evidence type="ECO:0000313" key="3">
    <source>
        <dbReference type="Proteomes" id="UP001138500"/>
    </source>
</evidence>